<organism evidence="2 3">
    <name type="scientific">Amycolatopsis albispora</name>
    <dbReference type="NCBI Taxonomy" id="1804986"/>
    <lineage>
        <taxon>Bacteria</taxon>
        <taxon>Bacillati</taxon>
        <taxon>Actinomycetota</taxon>
        <taxon>Actinomycetes</taxon>
        <taxon>Pseudonocardiales</taxon>
        <taxon>Pseudonocardiaceae</taxon>
        <taxon>Amycolatopsis</taxon>
    </lineage>
</organism>
<dbReference type="OrthoDB" id="3211108at2"/>
<dbReference type="AlphaFoldDB" id="A0A344L7J8"/>
<reference evidence="2 3" key="1">
    <citation type="submission" date="2016-04" db="EMBL/GenBank/DDBJ databases">
        <title>Complete genome sequence and analysis of deep-sea sediment isolate, Amycolatopsis sp. WP1.</title>
        <authorList>
            <person name="Wang H."/>
            <person name="Chen S."/>
            <person name="Wu Q."/>
        </authorList>
    </citation>
    <scope>NUCLEOTIDE SEQUENCE [LARGE SCALE GENOMIC DNA]</scope>
    <source>
        <strain evidence="2 3">WP1</strain>
    </source>
</reference>
<dbReference type="Pfam" id="PF07336">
    <property type="entry name" value="ABATE"/>
    <property type="match status" value="1"/>
</dbReference>
<gene>
    <name evidence="2" type="ORF">A4R43_17055</name>
</gene>
<evidence type="ECO:0000313" key="3">
    <source>
        <dbReference type="Proteomes" id="UP000250434"/>
    </source>
</evidence>
<sequence>MADSWHGYRLAGGHLALDLVNTVSWRGDPPRRLDRLELPGFFADWLERTGLGRPDGDLSAALPGVRELRELLYDLLADSAPRQADLDRFGELLAEAHTRAKAEPALPVRWSVRVETPDDLVPALTLRADELLRSPDTANIRQCEGRGCAWLFIDTTRNHSRRWCRSDDCGNRERARRHYRRAREPV</sequence>
<dbReference type="Gene3D" id="1.10.3300.10">
    <property type="entry name" value="Jann2411-like domain"/>
    <property type="match status" value="1"/>
</dbReference>
<evidence type="ECO:0000313" key="2">
    <source>
        <dbReference type="EMBL" id="AXB44022.1"/>
    </source>
</evidence>
<dbReference type="Pfam" id="PF11706">
    <property type="entry name" value="zf-CGNR"/>
    <property type="match status" value="1"/>
</dbReference>
<dbReference type="PANTHER" id="PTHR35525:SF3">
    <property type="entry name" value="BLL6575 PROTEIN"/>
    <property type="match status" value="1"/>
</dbReference>
<dbReference type="Proteomes" id="UP000250434">
    <property type="component" value="Chromosome"/>
</dbReference>
<dbReference type="RefSeq" id="WP_113693260.1">
    <property type="nucleotide sequence ID" value="NZ_CP015163.1"/>
</dbReference>
<dbReference type="InterPro" id="IPR023286">
    <property type="entry name" value="ABATE_dom_sf"/>
</dbReference>
<keyword evidence="3" id="KW-1185">Reference proteome</keyword>
<proteinExistence type="predicted"/>
<dbReference type="PANTHER" id="PTHR35525">
    <property type="entry name" value="BLL6575 PROTEIN"/>
    <property type="match status" value="1"/>
</dbReference>
<feature type="domain" description="Zinc finger CGNR" evidence="1">
    <location>
        <begin position="140"/>
        <end position="181"/>
    </location>
</feature>
<dbReference type="InterPro" id="IPR010852">
    <property type="entry name" value="ABATE"/>
</dbReference>
<protein>
    <recommendedName>
        <fullName evidence="1">Zinc finger CGNR domain-containing protein</fullName>
    </recommendedName>
</protein>
<accession>A0A344L7J8</accession>
<evidence type="ECO:0000259" key="1">
    <source>
        <dbReference type="Pfam" id="PF11706"/>
    </source>
</evidence>
<dbReference type="SUPFAM" id="SSF160904">
    <property type="entry name" value="Jann2411-like"/>
    <property type="match status" value="1"/>
</dbReference>
<dbReference type="KEGG" id="aab:A4R43_17055"/>
<dbReference type="InterPro" id="IPR021005">
    <property type="entry name" value="Znf_CGNR"/>
</dbReference>
<dbReference type="EMBL" id="CP015163">
    <property type="protein sequence ID" value="AXB44022.1"/>
    <property type="molecule type" value="Genomic_DNA"/>
</dbReference>
<name>A0A344L7J8_9PSEU</name>